<dbReference type="Gene3D" id="3.40.50.150">
    <property type="entry name" value="Vaccinia Virus protein VP39"/>
    <property type="match status" value="1"/>
</dbReference>
<dbReference type="PANTHER" id="PTHR43542">
    <property type="entry name" value="METHYLTRANSFERASE"/>
    <property type="match status" value="1"/>
</dbReference>
<proteinExistence type="predicted"/>
<protein>
    <submittedName>
        <fullName evidence="3">Methyltransferase</fullName>
    </submittedName>
</protein>
<dbReference type="InterPro" id="IPR029063">
    <property type="entry name" value="SAM-dependent_MTases_sf"/>
</dbReference>
<gene>
    <name evidence="3" type="ordered locus">Bcav_1604</name>
</gene>
<dbReference type="GO" id="GO:0031167">
    <property type="term" value="P:rRNA methylation"/>
    <property type="evidence" value="ECO:0007669"/>
    <property type="project" value="InterPro"/>
</dbReference>
<accession>C5C3G1</accession>
<keyword evidence="4" id="KW-1185">Reference proteome</keyword>
<dbReference type="GO" id="GO:0003676">
    <property type="term" value="F:nucleic acid binding"/>
    <property type="evidence" value="ECO:0007669"/>
    <property type="project" value="InterPro"/>
</dbReference>
<organism evidence="3 4">
    <name type="scientific">Beutenbergia cavernae (strain ATCC BAA-8 / DSM 12333 / CCUG 43141 / JCM 11478 / NBRC 16432 / NCIMB 13614 / HKI 0122)</name>
    <dbReference type="NCBI Taxonomy" id="471853"/>
    <lineage>
        <taxon>Bacteria</taxon>
        <taxon>Bacillati</taxon>
        <taxon>Actinomycetota</taxon>
        <taxon>Actinomycetes</taxon>
        <taxon>Micrococcales</taxon>
        <taxon>Beutenbergiaceae</taxon>
        <taxon>Beutenbergia</taxon>
    </lineage>
</organism>
<evidence type="ECO:0000256" key="1">
    <source>
        <dbReference type="ARBA" id="ARBA00022603"/>
    </source>
</evidence>
<dbReference type="PANTHER" id="PTHR43542:SF1">
    <property type="entry name" value="METHYLTRANSFERASE"/>
    <property type="match status" value="1"/>
</dbReference>
<dbReference type="Pfam" id="PF03602">
    <property type="entry name" value="Cons_hypoth95"/>
    <property type="match status" value="1"/>
</dbReference>
<dbReference type="eggNOG" id="COG0742">
    <property type="taxonomic scope" value="Bacteria"/>
</dbReference>
<dbReference type="InterPro" id="IPR004398">
    <property type="entry name" value="RNA_MeTrfase_RsmD"/>
</dbReference>
<dbReference type="PIRSF" id="PIRSF004553">
    <property type="entry name" value="CHP00095"/>
    <property type="match status" value="1"/>
</dbReference>
<keyword evidence="1 3" id="KW-0489">Methyltransferase</keyword>
<dbReference type="GO" id="GO:0008168">
    <property type="term" value="F:methyltransferase activity"/>
    <property type="evidence" value="ECO:0007669"/>
    <property type="project" value="UniProtKB-KW"/>
</dbReference>
<evidence type="ECO:0000256" key="2">
    <source>
        <dbReference type="ARBA" id="ARBA00022679"/>
    </source>
</evidence>
<name>C5C3G1_BEUC1</name>
<dbReference type="CDD" id="cd02440">
    <property type="entry name" value="AdoMet_MTases"/>
    <property type="match status" value="1"/>
</dbReference>
<dbReference type="KEGG" id="bcv:Bcav_1604"/>
<dbReference type="AlphaFoldDB" id="C5C3G1"/>
<dbReference type="EMBL" id="CP001618">
    <property type="protein sequence ID" value="ACQ79860.1"/>
    <property type="molecule type" value="Genomic_DNA"/>
</dbReference>
<dbReference type="NCBIfam" id="TIGR00095">
    <property type="entry name" value="16S rRNA (guanine(966)-N(2))-methyltransferase RsmD"/>
    <property type="match status" value="1"/>
</dbReference>
<dbReference type="Proteomes" id="UP000007962">
    <property type="component" value="Chromosome"/>
</dbReference>
<dbReference type="STRING" id="471853.Bcav_1604"/>
<dbReference type="RefSeq" id="WP_015882100.1">
    <property type="nucleotide sequence ID" value="NC_012669.1"/>
</dbReference>
<evidence type="ECO:0000313" key="3">
    <source>
        <dbReference type="EMBL" id="ACQ79860.1"/>
    </source>
</evidence>
<evidence type="ECO:0000313" key="4">
    <source>
        <dbReference type="Proteomes" id="UP000007962"/>
    </source>
</evidence>
<sequence>MTRIVAGSARGRTLAVPAAGTRPTTDRVREAVFSALEARGQVADARVLDLYAGSGALGLEAASRGAQSVLLVESDRRAAAICRRNADTLGLSGVVSVRAARVEQLLRRPAPHAFDLVLCDPPYDLESDRLDGVLGSLADGGWLAPGAVVLVERSARDDAPGWPAPLEPDWKRTYGETAVHVATTPAR</sequence>
<dbReference type="PROSITE" id="PS00092">
    <property type="entry name" value="N6_MTASE"/>
    <property type="match status" value="1"/>
</dbReference>
<keyword evidence="2 3" id="KW-0808">Transferase</keyword>
<dbReference type="SUPFAM" id="SSF53335">
    <property type="entry name" value="S-adenosyl-L-methionine-dependent methyltransferases"/>
    <property type="match status" value="1"/>
</dbReference>
<reference evidence="3 4" key="1">
    <citation type="journal article" date="2009" name="Stand. Genomic Sci.">
        <title>Complete genome sequence of Beutenbergia cavernae type strain (HKI 0122).</title>
        <authorList>
            <person name="Land M."/>
            <person name="Pukall R."/>
            <person name="Abt B."/>
            <person name="Goker M."/>
            <person name="Rohde M."/>
            <person name="Glavina Del Rio T."/>
            <person name="Tice H."/>
            <person name="Copeland A."/>
            <person name="Cheng J.F."/>
            <person name="Lucas S."/>
            <person name="Chen F."/>
            <person name="Nolan M."/>
            <person name="Bruce D."/>
            <person name="Goodwin L."/>
            <person name="Pitluck S."/>
            <person name="Ivanova N."/>
            <person name="Mavromatis K."/>
            <person name="Ovchinnikova G."/>
            <person name="Pati A."/>
            <person name="Chen A."/>
            <person name="Palaniappan K."/>
            <person name="Hauser L."/>
            <person name="Chang Y.J."/>
            <person name="Jefferies C.C."/>
            <person name="Saunders E."/>
            <person name="Brettin T."/>
            <person name="Detter J.C."/>
            <person name="Han C."/>
            <person name="Chain P."/>
            <person name="Bristow J."/>
            <person name="Eisen J.A."/>
            <person name="Markowitz V."/>
            <person name="Hugenholtz P."/>
            <person name="Kyrpides N.C."/>
            <person name="Klenk H.P."/>
            <person name="Lapidus A."/>
        </authorList>
    </citation>
    <scope>NUCLEOTIDE SEQUENCE [LARGE SCALE GENOMIC DNA]</scope>
    <source>
        <strain evidence="4">ATCC BAA-8 / DSM 12333 / NBRC 16432</strain>
    </source>
</reference>
<dbReference type="InterPro" id="IPR002052">
    <property type="entry name" value="DNA_methylase_N6_adenine_CS"/>
</dbReference>
<dbReference type="OrthoDB" id="9803017at2"/>
<dbReference type="HOGENOM" id="CLU_075826_1_0_11"/>